<feature type="region of interest" description="Disordered" evidence="2">
    <location>
        <begin position="396"/>
        <end position="426"/>
    </location>
</feature>
<sequence>MERGRVWGKFNYSFDIRLEGDYVIAVGGTPIEAAGASRVGGTGGGGGGGGDGGHDMYPLPLKCVWRRRLGSTAVVMDVTSNVYQLSADDMGACIQVEAQPADADDREFHGTAVGEIGPFDIPTSTKTAILNAVGRGGTVMPIIIDSEASSPSPCRGMLKLPCRSDAVAKRQMRQVGAGAGSPGGGPTTTLTQTRNARLLIGREHVTVQTTGSGDGEHTTLYRCHYDATSPQIVLHPKDPRKFKLIIAVVAGDEDEMGPREASSGLDVQDQDLSSVTLCCRSLSRNHRDLIALTIRCFQASVHLETNCLLERLLQPGSTQPASGVEHKASGPALPSHSATRGKPTAGVDGVSRSSASSALVAPLATSSSQLLSGIDSGWRGLQVYATGALGRLEHLAKRDTGGNGNASTEGRRAAGAGGDHHGDRADGGWSGLHLPFALPFVTSPLLSASGASGAATACERQLALVRQEQDLGIILAAQVARLHAELGSAVACSSGVQVRLRQTEREKALLEEEMEATIAAYQTQLRDMNTARPTDQDAPQGTQTPGSFSVGASTQTDASLRPPVVSTVVSSIAAAATQTEGGEGQSTDSSLQQELRRLKQDKYDQAQKIKSLQHCLAMRQQQQQQRTNLDRHSQPIGTRPPPKDRAQVADSASPSVPRLPPTALPQTSGDNGVQAHCNGEPQPQARREQQATHPQATASHGDRTGCEAKEAYEDLVSERNRLTKKVESLSKDLERVRHQHEAALERQLTANTRLIEEKERIEAEAKQISKLYQDMIEQMRVVGPGAPPAGPASSASDDATSLPSPHAEVASFEESNKGPDALEGQAVAEATGTAGAVGVGEAGSGQSSPLVSVGPGHPGPGLDGRQQMQHLTMTITNLTTQLNKLEVENSTLKRRLNKFLASPTPNQASDNKQGDHMGI</sequence>
<evidence type="ECO:0000313" key="4">
    <source>
        <dbReference type="Proteomes" id="UP000041254"/>
    </source>
</evidence>
<reference evidence="3 4" key="1">
    <citation type="submission" date="2014-11" db="EMBL/GenBank/DDBJ databases">
        <authorList>
            <person name="Zhu J."/>
            <person name="Qi W."/>
            <person name="Song R."/>
        </authorList>
    </citation>
    <scope>NUCLEOTIDE SEQUENCE [LARGE SCALE GENOMIC DNA]</scope>
</reference>
<dbReference type="OrthoDB" id="414429at2759"/>
<feature type="region of interest" description="Disordered" evidence="2">
    <location>
        <begin position="616"/>
        <end position="706"/>
    </location>
</feature>
<gene>
    <name evidence="3" type="ORF">Vbra_5823</name>
</gene>
<keyword evidence="4" id="KW-1185">Reference proteome</keyword>
<keyword evidence="1" id="KW-0175">Coiled coil</keyword>
<name>A0A0G4FG74_VITBC</name>
<dbReference type="EMBL" id="CDMY01000435">
    <property type="protein sequence ID" value="CEM12205.1"/>
    <property type="molecule type" value="Genomic_DNA"/>
</dbReference>
<feature type="region of interest" description="Disordered" evidence="2">
    <location>
        <begin position="898"/>
        <end position="919"/>
    </location>
</feature>
<dbReference type="VEuPathDB" id="CryptoDB:Vbra_5823"/>
<dbReference type="Proteomes" id="UP000041254">
    <property type="component" value="Unassembled WGS sequence"/>
</dbReference>
<feature type="region of interest" description="Disordered" evidence="2">
    <location>
        <begin position="316"/>
        <end position="350"/>
    </location>
</feature>
<feature type="region of interest" description="Disordered" evidence="2">
    <location>
        <begin position="531"/>
        <end position="562"/>
    </location>
</feature>
<protein>
    <submittedName>
        <fullName evidence="3">Uncharacterized protein</fullName>
    </submittedName>
</protein>
<organism evidence="3 4">
    <name type="scientific">Vitrella brassicaformis (strain CCMP3155)</name>
    <dbReference type="NCBI Taxonomy" id="1169540"/>
    <lineage>
        <taxon>Eukaryota</taxon>
        <taxon>Sar</taxon>
        <taxon>Alveolata</taxon>
        <taxon>Colpodellida</taxon>
        <taxon>Vitrellaceae</taxon>
        <taxon>Vitrella</taxon>
    </lineage>
</organism>
<feature type="region of interest" description="Disordered" evidence="2">
    <location>
        <begin position="836"/>
        <end position="865"/>
    </location>
</feature>
<feature type="compositionally biased region" description="Polar residues" evidence="2">
    <location>
        <begin position="531"/>
        <end position="558"/>
    </location>
</feature>
<dbReference type="AlphaFoldDB" id="A0A0G4FG74"/>
<feature type="coiled-coil region" evidence="1">
    <location>
        <begin position="712"/>
        <end position="778"/>
    </location>
</feature>
<accession>A0A0G4FG74</accession>
<proteinExistence type="predicted"/>
<feature type="coiled-coil region" evidence="1">
    <location>
        <begin position="493"/>
        <end position="531"/>
    </location>
</feature>
<evidence type="ECO:0000256" key="2">
    <source>
        <dbReference type="SAM" id="MobiDB-lite"/>
    </source>
</evidence>
<evidence type="ECO:0000313" key="3">
    <source>
        <dbReference type="EMBL" id="CEM12205.1"/>
    </source>
</evidence>
<dbReference type="InParanoid" id="A0A0G4FG74"/>
<feature type="region of interest" description="Disordered" evidence="2">
    <location>
        <begin position="782"/>
        <end position="819"/>
    </location>
</feature>
<evidence type="ECO:0000256" key="1">
    <source>
        <dbReference type="SAM" id="Coils"/>
    </source>
</evidence>
<feature type="compositionally biased region" description="Low complexity" evidence="2">
    <location>
        <begin position="791"/>
        <end position="805"/>
    </location>
</feature>